<accession>Q97L33</accession>
<name>Q97L33_CLOAB</name>
<dbReference type="STRING" id="272562.CA_C0733"/>
<dbReference type="Proteomes" id="UP000000814">
    <property type="component" value="Chromosome"/>
</dbReference>
<dbReference type="PIR" id="B96990">
    <property type="entry name" value="B96990"/>
</dbReference>
<dbReference type="RefSeq" id="WP_010964051.1">
    <property type="nucleotide sequence ID" value="NC_003030.1"/>
</dbReference>
<dbReference type="AlphaFoldDB" id="Q97L33"/>
<evidence type="ECO:0000313" key="2">
    <source>
        <dbReference type="Proteomes" id="UP000000814"/>
    </source>
</evidence>
<dbReference type="InterPro" id="IPR018695">
    <property type="entry name" value="DUF2194"/>
</dbReference>
<dbReference type="OrthoDB" id="9761886at2"/>
<dbReference type="PATRIC" id="fig|272562.8.peg.939"/>
<proteinExistence type="predicted"/>
<keyword evidence="2" id="KW-1185">Reference proteome</keyword>
<dbReference type="EMBL" id="AE001437">
    <property type="protein sequence ID" value="AAK78709.1"/>
    <property type="molecule type" value="Genomic_DNA"/>
</dbReference>
<dbReference type="GO" id="GO:0005975">
    <property type="term" value="P:carbohydrate metabolic process"/>
    <property type="evidence" value="ECO:0007669"/>
    <property type="project" value="InterPro"/>
</dbReference>
<dbReference type="SUPFAM" id="SSF88713">
    <property type="entry name" value="Glycoside hydrolase/deacetylase"/>
    <property type="match status" value="1"/>
</dbReference>
<dbReference type="eggNOG" id="COG4878">
    <property type="taxonomic scope" value="Bacteria"/>
</dbReference>
<evidence type="ECO:0000313" key="1">
    <source>
        <dbReference type="EMBL" id="AAK78709.1"/>
    </source>
</evidence>
<dbReference type="Pfam" id="PF09960">
    <property type="entry name" value="DUF2194"/>
    <property type="match status" value="2"/>
</dbReference>
<dbReference type="InterPro" id="IPR011330">
    <property type="entry name" value="Glyco_hydro/deAcase_b/a-brl"/>
</dbReference>
<dbReference type="Gene3D" id="3.20.20.370">
    <property type="entry name" value="Glycoside hydrolase/deacetylase"/>
    <property type="match status" value="1"/>
</dbReference>
<reference evidence="1 2" key="1">
    <citation type="journal article" date="2001" name="J. Bacteriol.">
        <title>Genome sequence and comparative analysis of the solvent-producing bacterium Clostridium acetobutylicum.</title>
        <authorList>
            <person name="Nolling J."/>
            <person name="Breton G."/>
            <person name="Omelchenko M.V."/>
            <person name="Makarova K.S."/>
            <person name="Zeng Q."/>
            <person name="Gibson R."/>
            <person name="Lee H.M."/>
            <person name="Dubois J."/>
            <person name="Qiu D."/>
            <person name="Hitti J."/>
            <person name="Wolf Y.I."/>
            <person name="Tatusov R.L."/>
            <person name="Sabathe F."/>
            <person name="Doucette-Stamm L."/>
            <person name="Soucaille P."/>
            <person name="Daly M.J."/>
            <person name="Bennett G.N."/>
            <person name="Koonin E.V."/>
            <person name="Smith D.R."/>
        </authorList>
    </citation>
    <scope>NUCLEOTIDE SEQUENCE [LARGE SCALE GENOMIC DNA]</scope>
    <source>
        <strain evidence="2">ATCC 824 / DSM 792 / JCM 1419 / LMG 5710 / VKM B-1787</strain>
    </source>
</reference>
<protein>
    <submittedName>
        <fullName evidence="1">Predicted membrane protein</fullName>
    </submittedName>
</protein>
<organism evidence="1 2">
    <name type="scientific">Clostridium acetobutylicum (strain ATCC 824 / DSM 792 / JCM 1419 / IAM 19013 / LMG 5710 / NBRC 13948 / NRRL B-527 / VKM B-1787 / 2291 / W)</name>
    <dbReference type="NCBI Taxonomy" id="272562"/>
    <lineage>
        <taxon>Bacteria</taxon>
        <taxon>Bacillati</taxon>
        <taxon>Bacillota</taxon>
        <taxon>Clostridia</taxon>
        <taxon>Eubacteriales</taxon>
        <taxon>Clostridiaceae</taxon>
        <taxon>Clostridium</taxon>
    </lineage>
</organism>
<dbReference type="HOGENOM" id="CLU_031111_0_0_9"/>
<sequence>MNIKRNIRIMLTIVLCIAVFFQILRLNFVMNFFKNDKGITNKISYTSAKIPSNTEKEKFLILFDKNEQNSSEIKNNIEQMLKYMKKTAVVEEKNNVQTVDPSYRAVILTFEDIDDFKSLSSVMNYAQNGGNVLFAERPVMGDALSSISNEIGIKTVSDMGESDGMTLLSNVLIKGNGVNVSKDIVSDYSLKVTLNNNSKLLGISDNKIPMMWQTKFGSGNIMVFNGTILAKKDQRGIITGAISLLVPNYIYPIIDAKLTYIDDFPAPIPSGYNSSIYKEYGITTADFYRKVWWPDVLKGSRLYNLKYTGSIIEDYNNNTTPPFSTKTSNANDFILYGSELVKSGGELGIHGYNHQSLAPKDYIKEPLGYKPWASEENMVKAVEEVSRYSASLFKNYAFKVYVPPSNVLSPDGKKAILKAMPNLKTISSIYTDDYYKDTYVQEFEIKNGICELPRITSGYYDDEETIWKAYNGLTSVGVFSHFIHPDDILDAKRSQGKNWEQLLKNYNSLMYNIYKKFPWLTASTASEASNSEKSYSDLEPFIKYNKDSIDIYCKNFEKGDKFIFRSNKDIYSDGSCEIEKIDTGVYLITANKEKFSINIK</sequence>
<dbReference type="KEGG" id="cac:CA_C0733"/>
<dbReference type="CDD" id="cd10924">
    <property type="entry name" value="CE4_COG4878"/>
    <property type="match status" value="1"/>
</dbReference>
<dbReference type="GeneID" id="44997244"/>
<gene>
    <name evidence="1" type="ordered locus">CA_C0733</name>
</gene>